<comment type="catalytic activity">
    <reaction evidence="8">
        <text>DNA(n) + a 2'-deoxyribonucleoside 5'-triphosphate = DNA(n+1) + diphosphate</text>
        <dbReference type="Rhea" id="RHEA:22508"/>
        <dbReference type="Rhea" id="RHEA-COMP:17339"/>
        <dbReference type="Rhea" id="RHEA-COMP:17340"/>
        <dbReference type="ChEBI" id="CHEBI:33019"/>
        <dbReference type="ChEBI" id="CHEBI:61560"/>
        <dbReference type="ChEBI" id="CHEBI:173112"/>
        <dbReference type="EC" id="2.7.7.7"/>
    </reaction>
</comment>
<evidence type="ECO:0000256" key="6">
    <source>
        <dbReference type="ARBA" id="ARBA00022932"/>
    </source>
</evidence>
<feature type="domain" description="DNA-directed DNA polymerase family B mitochondria/virus" evidence="9">
    <location>
        <begin position="6"/>
        <end position="222"/>
    </location>
</feature>
<proteinExistence type="inferred from homology"/>
<dbReference type="EMBL" id="JAACNO010003263">
    <property type="protein sequence ID" value="KAF4127522.1"/>
    <property type="molecule type" value="Genomic_DNA"/>
</dbReference>
<sequence length="294" mass="33534">MSGAVLAFVREAIVGGRRMTRDNQKHHFVSRTYEEDGEVKTNVVLDSDVNSLYPAAMARLEGFAKGKPKFFQISKKEKQIPPCDYYIARVLITGLKKNRAFPLQSIKDEEGVRQFTNDLVGKKLIIDKTALEDLVEFQSVSYKVIEGVYWDEGFNSRICKVMPELYNERMKLKALGNPLQQCLKLLMNASFGKKIQKPIVTKKRFIVGADEIKKYTKKNICKLLSRTTITDNVSMFEEVKPISQHFSPAHLGDQLLSMSKRIMNEAMCLAEDIGQLSTIKTLILVMWRADTTKR</sequence>
<evidence type="ECO:0000259" key="9">
    <source>
        <dbReference type="Pfam" id="PF03175"/>
    </source>
</evidence>
<protein>
    <recommendedName>
        <fullName evidence="2">DNA-directed DNA polymerase</fullName>
        <ecNumber evidence="2">2.7.7.7</ecNumber>
    </recommendedName>
</protein>
<gene>
    <name evidence="10" type="ORF">GN958_ATG23327</name>
</gene>
<organism evidence="10 11">
    <name type="scientific">Phytophthora infestans</name>
    <name type="common">Potato late blight agent</name>
    <name type="synonym">Botrytis infestans</name>
    <dbReference type="NCBI Taxonomy" id="4787"/>
    <lineage>
        <taxon>Eukaryota</taxon>
        <taxon>Sar</taxon>
        <taxon>Stramenopiles</taxon>
        <taxon>Oomycota</taxon>
        <taxon>Peronosporomycetes</taxon>
        <taxon>Peronosporales</taxon>
        <taxon>Peronosporaceae</taxon>
        <taxon>Phytophthora</taxon>
    </lineage>
</organism>
<dbReference type="Proteomes" id="UP000704712">
    <property type="component" value="Unassembled WGS sequence"/>
</dbReference>
<evidence type="ECO:0000256" key="5">
    <source>
        <dbReference type="ARBA" id="ARBA00022705"/>
    </source>
</evidence>
<dbReference type="AlphaFoldDB" id="A0A8S9TJ97"/>
<keyword evidence="4" id="KW-0548">Nucleotidyltransferase</keyword>
<dbReference type="PANTHER" id="PTHR48144">
    <property type="entry name" value="DNA-DIRECTED DNA POLYMERASE"/>
    <property type="match status" value="1"/>
</dbReference>
<dbReference type="Pfam" id="PF03175">
    <property type="entry name" value="DNA_pol_B_2"/>
    <property type="match status" value="1"/>
</dbReference>
<dbReference type="GO" id="GO:0003677">
    <property type="term" value="F:DNA binding"/>
    <property type="evidence" value="ECO:0007669"/>
    <property type="project" value="UniProtKB-KW"/>
</dbReference>
<keyword evidence="6" id="KW-0239">DNA-directed DNA polymerase</keyword>
<reference evidence="10" key="1">
    <citation type="submission" date="2020-03" db="EMBL/GenBank/DDBJ databases">
        <title>Hybrid Assembly of Korean Phytophthora infestans isolates.</title>
        <authorList>
            <person name="Prokchorchik M."/>
            <person name="Lee Y."/>
            <person name="Seo J."/>
            <person name="Cho J.-H."/>
            <person name="Park Y.-E."/>
            <person name="Jang D.-C."/>
            <person name="Im J.-S."/>
            <person name="Choi J.-G."/>
            <person name="Park H.-J."/>
            <person name="Lee G.-B."/>
            <person name="Lee Y.-G."/>
            <person name="Hong S.-Y."/>
            <person name="Cho K."/>
            <person name="Sohn K.H."/>
        </authorList>
    </citation>
    <scope>NUCLEOTIDE SEQUENCE</scope>
    <source>
        <strain evidence="10">KR_2_A2</strain>
    </source>
</reference>
<dbReference type="GO" id="GO:0003887">
    <property type="term" value="F:DNA-directed DNA polymerase activity"/>
    <property type="evidence" value="ECO:0007669"/>
    <property type="project" value="UniProtKB-KW"/>
</dbReference>
<keyword evidence="7" id="KW-0238">DNA-binding</keyword>
<keyword evidence="3" id="KW-0808">Transferase</keyword>
<dbReference type="GO" id="GO:0006260">
    <property type="term" value="P:DNA replication"/>
    <property type="evidence" value="ECO:0007669"/>
    <property type="project" value="UniProtKB-KW"/>
</dbReference>
<dbReference type="SUPFAM" id="SSF56672">
    <property type="entry name" value="DNA/RNA polymerases"/>
    <property type="match status" value="1"/>
</dbReference>
<dbReference type="InterPro" id="IPR004868">
    <property type="entry name" value="DNA-dir_DNA_pol_B_mt/vir"/>
</dbReference>
<evidence type="ECO:0000256" key="8">
    <source>
        <dbReference type="ARBA" id="ARBA00049244"/>
    </source>
</evidence>
<evidence type="ECO:0000256" key="1">
    <source>
        <dbReference type="ARBA" id="ARBA00005755"/>
    </source>
</evidence>
<name>A0A8S9TJ97_PHYIN</name>
<evidence type="ECO:0000256" key="7">
    <source>
        <dbReference type="ARBA" id="ARBA00023125"/>
    </source>
</evidence>
<evidence type="ECO:0000256" key="4">
    <source>
        <dbReference type="ARBA" id="ARBA00022695"/>
    </source>
</evidence>
<accession>A0A8S9TJ97</accession>
<dbReference type="InterPro" id="IPR043502">
    <property type="entry name" value="DNA/RNA_pol_sf"/>
</dbReference>
<evidence type="ECO:0000313" key="10">
    <source>
        <dbReference type="EMBL" id="KAF4127522.1"/>
    </source>
</evidence>
<evidence type="ECO:0000256" key="3">
    <source>
        <dbReference type="ARBA" id="ARBA00022679"/>
    </source>
</evidence>
<dbReference type="GO" id="GO:0000166">
    <property type="term" value="F:nucleotide binding"/>
    <property type="evidence" value="ECO:0007669"/>
    <property type="project" value="InterPro"/>
</dbReference>
<dbReference type="PANTHER" id="PTHR48144:SF2">
    <property type="entry name" value="DNA-DIRECTED DNA POLYMERASE"/>
    <property type="match status" value="1"/>
</dbReference>
<evidence type="ECO:0000256" key="2">
    <source>
        <dbReference type="ARBA" id="ARBA00012417"/>
    </source>
</evidence>
<evidence type="ECO:0000313" key="11">
    <source>
        <dbReference type="Proteomes" id="UP000704712"/>
    </source>
</evidence>
<dbReference type="EC" id="2.7.7.7" evidence="2"/>
<comment type="similarity">
    <text evidence="1">Belongs to the DNA polymerase type-B family.</text>
</comment>
<comment type="caution">
    <text evidence="10">The sequence shown here is derived from an EMBL/GenBank/DDBJ whole genome shotgun (WGS) entry which is preliminary data.</text>
</comment>
<keyword evidence="5" id="KW-0235">DNA replication</keyword>